<reference evidence="1" key="1">
    <citation type="journal article" date="2016" name="Genome Announc.">
        <title>Complete Genome Sequences of Broad-Host-Range Pseudomonas aeruginosa Bacteriophages phiR18 and phiS12-1.</title>
        <authorList>
            <person name="Furusawa T."/>
            <person name="Iwano H."/>
            <person name="Higuchi H."/>
            <person name="Usui M."/>
            <person name="Maruyama F."/>
            <person name="Nakagawa I."/>
            <person name="Yokota H."/>
            <person name="Tamura Y."/>
        </authorList>
    </citation>
    <scope>NUCLEOTIDE SEQUENCE [LARGE SCALE GENOMIC DNA]</scope>
</reference>
<accession>A0A0S3UFY1</accession>
<dbReference type="EMBL" id="LC102729">
    <property type="protein sequence ID" value="BAU16399.1"/>
    <property type="molecule type" value="Genomic_DNA"/>
</dbReference>
<dbReference type="RefSeq" id="YP_009604371.1">
    <property type="nucleotide sequence ID" value="NC_041964.1"/>
</dbReference>
<keyword evidence="2" id="KW-1185">Reference proteome</keyword>
<name>A0A0S3UFY1_9CAUD</name>
<organism evidence="1 2">
    <name type="scientific">Pseudomonas phage phiR18</name>
    <dbReference type="NCBI Taxonomy" id="1752027"/>
    <lineage>
        <taxon>Viruses</taxon>
        <taxon>Duplodnaviria</taxon>
        <taxon>Heunggongvirae</taxon>
        <taxon>Uroviricota</taxon>
        <taxon>Caudoviricetes</taxon>
        <taxon>Kochitakasuvirus</taxon>
        <taxon>Kochitakasuvirus R18</taxon>
    </lineage>
</organism>
<dbReference type="Proteomes" id="UP000221614">
    <property type="component" value="Segment"/>
</dbReference>
<sequence>MFHVEHKARLLQPGFFVPIVCAFARSAQRPRNTSPQVRR</sequence>
<protein>
    <submittedName>
        <fullName evidence="1">Uncharacterized protein</fullName>
    </submittedName>
</protein>
<proteinExistence type="predicted"/>
<evidence type="ECO:0000313" key="1">
    <source>
        <dbReference type="EMBL" id="BAU16399.1"/>
    </source>
</evidence>
<dbReference type="GeneID" id="40080265"/>
<dbReference type="KEGG" id="vg:40080265"/>
<evidence type="ECO:0000313" key="2">
    <source>
        <dbReference type="Proteomes" id="UP000221614"/>
    </source>
</evidence>